<evidence type="ECO:0000313" key="14">
    <source>
        <dbReference type="Proteomes" id="UP000294848"/>
    </source>
</evidence>
<feature type="transmembrane region" description="Helical" evidence="12">
    <location>
        <begin position="331"/>
        <end position="354"/>
    </location>
</feature>
<evidence type="ECO:0000256" key="4">
    <source>
        <dbReference type="ARBA" id="ARBA00022475"/>
    </source>
</evidence>
<evidence type="ECO:0000256" key="3">
    <source>
        <dbReference type="ARBA" id="ARBA00022448"/>
    </source>
</evidence>
<evidence type="ECO:0000256" key="11">
    <source>
        <dbReference type="ARBA" id="ARBA00023136"/>
    </source>
</evidence>
<feature type="transmembrane region" description="Helical" evidence="12">
    <location>
        <begin position="125"/>
        <end position="148"/>
    </location>
</feature>
<dbReference type="GO" id="GO:0005886">
    <property type="term" value="C:plasma membrane"/>
    <property type="evidence" value="ECO:0007669"/>
    <property type="project" value="UniProtKB-SubCell"/>
</dbReference>
<comment type="similarity">
    <text evidence="2">Belongs to the cytochrome ubiquinol oxidase subunit 2 family.</text>
</comment>
<dbReference type="PANTHER" id="PTHR43141">
    <property type="entry name" value="CYTOCHROME BD2 SUBUNIT II"/>
    <property type="match status" value="1"/>
</dbReference>
<dbReference type="GO" id="GO:0046872">
    <property type="term" value="F:metal ion binding"/>
    <property type="evidence" value="ECO:0007669"/>
    <property type="project" value="UniProtKB-KW"/>
</dbReference>
<keyword evidence="7" id="KW-0479">Metal-binding</keyword>
<dbReference type="InterPro" id="IPR003317">
    <property type="entry name" value="Cyt-d_oxidase_su2"/>
</dbReference>
<keyword evidence="8" id="KW-0249">Electron transport</keyword>
<keyword evidence="5" id="KW-0349">Heme</keyword>
<proteinExistence type="inferred from homology"/>
<feature type="transmembrane region" description="Helical" evidence="12">
    <location>
        <begin position="210"/>
        <end position="230"/>
    </location>
</feature>
<evidence type="ECO:0000256" key="1">
    <source>
        <dbReference type="ARBA" id="ARBA00004651"/>
    </source>
</evidence>
<evidence type="ECO:0000256" key="8">
    <source>
        <dbReference type="ARBA" id="ARBA00022982"/>
    </source>
</evidence>
<dbReference type="OrthoDB" id="9776710at2"/>
<reference evidence="13 14" key="1">
    <citation type="submission" date="2019-03" db="EMBL/GenBank/DDBJ databases">
        <title>Freshwater and sediment microbial communities from various areas in North America, analyzing microbe dynamics in response to fracking.</title>
        <authorList>
            <person name="Lamendella R."/>
        </authorList>
    </citation>
    <scope>NUCLEOTIDE SEQUENCE [LARGE SCALE GENOMIC DNA]</scope>
    <source>
        <strain evidence="13 14">114D</strain>
    </source>
</reference>
<dbReference type="Proteomes" id="UP000294848">
    <property type="component" value="Unassembled WGS sequence"/>
</dbReference>
<evidence type="ECO:0000256" key="10">
    <source>
        <dbReference type="ARBA" id="ARBA00023004"/>
    </source>
</evidence>
<evidence type="ECO:0000256" key="12">
    <source>
        <dbReference type="SAM" id="Phobius"/>
    </source>
</evidence>
<name>A0A4R6GPA6_9BACT</name>
<comment type="subcellular location">
    <subcellularLocation>
        <location evidence="1">Cell membrane</location>
        <topology evidence="1">Multi-pass membrane protein</topology>
    </subcellularLocation>
</comment>
<dbReference type="AlphaFoldDB" id="A0A4R6GPA6"/>
<feature type="transmembrane region" description="Helical" evidence="12">
    <location>
        <begin position="12"/>
        <end position="40"/>
    </location>
</feature>
<comment type="caution">
    <text evidence="13">The sequence shown here is derived from an EMBL/GenBank/DDBJ whole genome shotgun (WGS) entry which is preliminary data.</text>
</comment>
<dbReference type="GO" id="GO:0070069">
    <property type="term" value="C:cytochrome complex"/>
    <property type="evidence" value="ECO:0007669"/>
    <property type="project" value="TreeGrafter"/>
</dbReference>
<dbReference type="GO" id="GO:0009055">
    <property type="term" value="F:electron transfer activity"/>
    <property type="evidence" value="ECO:0007669"/>
    <property type="project" value="TreeGrafter"/>
</dbReference>
<keyword evidence="11 12" id="KW-0472">Membrane</keyword>
<accession>A0A4R6GPA6</accession>
<evidence type="ECO:0000256" key="2">
    <source>
        <dbReference type="ARBA" id="ARBA00007543"/>
    </source>
</evidence>
<evidence type="ECO:0000256" key="9">
    <source>
        <dbReference type="ARBA" id="ARBA00022989"/>
    </source>
</evidence>
<dbReference type="GO" id="GO:0019646">
    <property type="term" value="P:aerobic electron transport chain"/>
    <property type="evidence" value="ECO:0007669"/>
    <property type="project" value="TreeGrafter"/>
</dbReference>
<gene>
    <name evidence="13" type="ORF">DET52_11292</name>
</gene>
<dbReference type="Pfam" id="PF02322">
    <property type="entry name" value="Cyt_bd_oxida_II"/>
    <property type="match status" value="1"/>
</dbReference>
<dbReference type="PANTHER" id="PTHR43141:SF5">
    <property type="entry name" value="CYTOCHROME BD-I UBIQUINOL OXIDASE SUBUNIT 2"/>
    <property type="match status" value="1"/>
</dbReference>
<keyword evidence="4" id="KW-1003">Cell membrane</keyword>
<feature type="transmembrane region" description="Helical" evidence="12">
    <location>
        <begin position="253"/>
        <end position="273"/>
    </location>
</feature>
<feature type="transmembrane region" description="Helical" evidence="12">
    <location>
        <begin position="61"/>
        <end position="81"/>
    </location>
</feature>
<feature type="transmembrane region" description="Helical" evidence="12">
    <location>
        <begin position="285"/>
        <end position="311"/>
    </location>
</feature>
<keyword evidence="9 12" id="KW-1133">Transmembrane helix</keyword>
<feature type="transmembrane region" description="Helical" evidence="12">
    <location>
        <begin position="87"/>
        <end position="104"/>
    </location>
</feature>
<keyword evidence="6 12" id="KW-0812">Transmembrane</keyword>
<protein>
    <submittedName>
        <fullName evidence="13">Cytochrome bd-I ubiquinol oxidase subunit 2 apoprotein</fullName>
    </submittedName>
</protein>
<dbReference type="GO" id="GO:0016682">
    <property type="term" value="F:oxidoreductase activity, acting on diphenols and related substances as donors, oxygen as acceptor"/>
    <property type="evidence" value="ECO:0007669"/>
    <property type="project" value="TreeGrafter"/>
</dbReference>
<evidence type="ECO:0000313" key="13">
    <source>
        <dbReference type="EMBL" id="TDN96265.1"/>
    </source>
</evidence>
<evidence type="ECO:0000256" key="6">
    <source>
        <dbReference type="ARBA" id="ARBA00022692"/>
    </source>
</evidence>
<evidence type="ECO:0000256" key="5">
    <source>
        <dbReference type="ARBA" id="ARBA00022617"/>
    </source>
</evidence>
<keyword evidence="10" id="KW-0408">Iron</keyword>
<keyword evidence="3" id="KW-0813">Transport</keyword>
<sequence length="375" mass="42081">MFESLSHLALQQYWWVIISLLGALFVFLTFVQGGQTLIYTIGKTENERTMLVNTLGRKWEFTFTTLVTFGGAFFASFPLFYATSFGGAYWVWFAILFFFVIQAVSYEFRTKPSNFLGTRTYEVFLFLNGAFGTILIGTAVGTFFNGAMFSLNDLNNVSWETPYRGLEAVLTFHNVALGLSVFFLARILGALYFMNSVDSPAIFERSKKQVLYNTIPFLVFFLYFLLWLLLKDGYAYGENGVVMEPYKYLNNLIQMPVVAIILLLGVVGVLYGIGITLLKGSGSGIWFSGAGTVLAVMALFLIAGLNGTSFYPSNFSLQDSLTIENSSSSHYTLTAMSYVSLGVPFVVGYIWWVWKAMNAKKIDEDEILEEDSHAY</sequence>
<feature type="transmembrane region" description="Helical" evidence="12">
    <location>
        <begin position="168"/>
        <end position="189"/>
    </location>
</feature>
<organism evidence="13 14">
    <name type="scientific">Sunxiuqinia elliptica</name>
    <dbReference type="NCBI Taxonomy" id="655355"/>
    <lineage>
        <taxon>Bacteria</taxon>
        <taxon>Pseudomonadati</taxon>
        <taxon>Bacteroidota</taxon>
        <taxon>Bacteroidia</taxon>
        <taxon>Marinilabiliales</taxon>
        <taxon>Prolixibacteraceae</taxon>
        <taxon>Sunxiuqinia</taxon>
    </lineage>
</organism>
<dbReference type="EMBL" id="SNWI01000012">
    <property type="protein sequence ID" value="TDN96265.1"/>
    <property type="molecule type" value="Genomic_DNA"/>
</dbReference>
<evidence type="ECO:0000256" key="7">
    <source>
        <dbReference type="ARBA" id="ARBA00022723"/>
    </source>
</evidence>